<proteinExistence type="predicted"/>
<name>I3C4N8_9FLAO</name>
<evidence type="ECO:0000313" key="2">
    <source>
        <dbReference type="Proteomes" id="UP000004690"/>
    </source>
</evidence>
<dbReference type="HOGENOM" id="CLU_2569266_0_0_10"/>
<organism evidence="1 2">
    <name type="scientific">Galbibacter orientalis DSM 19592</name>
    <dbReference type="NCBI Taxonomy" id="926559"/>
    <lineage>
        <taxon>Bacteria</taxon>
        <taxon>Pseudomonadati</taxon>
        <taxon>Bacteroidota</taxon>
        <taxon>Flavobacteriia</taxon>
        <taxon>Flavobacteriales</taxon>
        <taxon>Flavobacteriaceae</taxon>
        <taxon>Galbibacter</taxon>
    </lineage>
</organism>
<evidence type="ECO:0008006" key="3">
    <source>
        <dbReference type="Google" id="ProtNLM"/>
    </source>
</evidence>
<dbReference type="RefSeq" id="WP_008611819.1">
    <property type="nucleotide sequence ID" value="NZ_JH651379.1"/>
</dbReference>
<evidence type="ECO:0000313" key="1">
    <source>
        <dbReference type="EMBL" id="EIJ38581.1"/>
    </source>
</evidence>
<reference evidence="1 2" key="1">
    <citation type="submission" date="2012-02" db="EMBL/GenBank/DDBJ databases">
        <title>Improved High-Quality Draft genome of Joostella marina DSM 19592.</title>
        <authorList>
            <consortium name="US DOE Joint Genome Institute (JGI-PGF)"/>
            <person name="Lucas S."/>
            <person name="Copeland A."/>
            <person name="Lapidus A."/>
            <person name="Bruce D."/>
            <person name="Goodwin L."/>
            <person name="Pitluck S."/>
            <person name="Peters L."/>
            <person name="Chertkov O."/>
            <person name="Ovchinnikova G."/>
            <person name="Kyrpides N."/>
            <person name="Mavromatis K."/>
            <person name="Detter J.C."/>
            <person name="Han C."/>
            <person name="Land M."/>
            <person name="Hauser L."/>
            <person name="Markowitz V."/>
            <person name="Cheng J.-F."/>
            <person name="Hugenholtz P."/>
            <person name="Woyke T."/>
            <person name="Wu D."/>
            <person name="Tindall B."/>
            <person name="Brambilla E."/>
            <person name="Klenk H.-P."/>
            <person name="Eisen J.A."/>
        </authorList>
    </citation>
    <scope>NUCLEOTIDE SEQUENCE [LARGE SCALE GENOMIC DNA]</scope>
    <source>
        <strain evidence="1 2">DSM 19592</strain>
    </source>
</reference>
<protein>
    <recommendedName>
        <fullName evidence="3">Addiction module component</fullName>
    </recommendedName>
</protein>
<dbReference type="EMBL" id="JH651379">
    <property type="protein sequence ID" value="EIJ38581.1"/>
    <property type="molecule type" value="Genomic_DNA"/>
</dbReference>
<sequence>MATTSNLTVEQLAQALKELSNKEKIKLLNLLPEGWFDKKEHEFTKQQKANLDKALAKEDKGESRFHSWSEIESYVRNPDNV</sequence>
<keyword evidence="2" id="KW-1185">Reference proteome</keyword>
<dbReference type="AlphaFoldDB" id="I3C4N8"/>
<accession>I3C4N8</accession>
<dbReference type="OrthoDB" id="9900031at2"/>
<gene>
    <name evidence="1" type="ORF">JoomaDRAFT_1569</name>
</gene>
<dbReference type="Proteomes" id="UP000004690">
    <property type="component" value="Unassembled WGS sequence"/>
</dbReference>
<dbReference type="STRING" id="926559.JoomaDRAFT_1569"/>